<evidence type="ECO:0000256" key="5">
    <source>
        <dbReference type="ARBA" id="ARBA00022553"/>
    </source>
</evidence>
<dbReference type="InterPro" id="IPR004358">
    <property type="entry name" value="Sig_transdc_His_kin-like_C"/>
</dbReference>
<dbReference type="GO" id="GO:0000155">
    <property type="term" value="F:phosphorelay sensor kinase activity"/>
    <property type="evidence" value="ECO:0007669"/>
    <property type="project" value="InterPro"/>
</dbReference>
<dbReference type="PANTHER" id="PTHR43711:SF1">
    <property type="entry name" value="HISTIDINE KINASE 1"/>
    <property type="match status" value="1"/>
</dbReference>
<dbReference type="Pfam" id="PF00512">
    <property type="entry name" value="HisKA"/>
    <property type="match status" value="1"/>
</dbReference>
<protein>
    <recommendedName>
        <fullName evidence="3">histidine kinase</fullName>
        <ecNumber evidence="3">2.7.13.3</ecNumber>
    </recommendedName>
</protein>
<dbReference type="SMART" id="SM00388">
    <property type="entry name" value="HisKA"/>
    <property type="match status" value="1"/>
</dbReference>
<dbReference type="GO" id="GO:0005524">
    <property type="term" value="F:ATP binding"/>
    <property type="evidence" value="ECO:0007669"/>
    <property type="project" value="UniProtKB-KW"/>
</dbReference>
<dbReference type="AlphaFoldDB" id="A0A3Q8SD90"/>
<evidence type="ECO:0000256" key="11">
    <source>
        <dbReference type="ARBA" id="ARBA00023136"/>
    </source>
</evidence>
<dbReference type="PRINTS" id="PR00344">
    <property type="entry name" value="BCTRLSENSOR"/>
</dbReference>
<dbReference type="InterPro" id="IPR036097">
    <property type="entry name" value="HisK_dim/P_sf"/>
</dbReference>
<keyword evidence="11 12" id="KW-0472">Membrane</keyword>
<dbReference type="EC" id="2.7.13.3" evidence="3"/>
<evidence type="ECO:0000256" key="9">
    <source>
        <dbReference type="ARBA" id="ARBA00022840"/>
    </source>
</evidence>
<dbReference type="PROSITE" id="PS50109">
    <property type="entry name" value="HIS_KIN"/>
    <property type="match status" value="1"/>
</dbReference>
<organism evidence="15 16">
    <name type="scientific">Paenibacillus lentus</name>
    <dbReference type="NCBI Taxonomy" id="1338368"/>
    <lineage>
        <taxon>Bacteria</taxon>
        <taxon>Bacillati</taxon>
        <taxon>Bacillota</taxon>
        <taxon>Bacilli</taxon>
        <taxon>Bacillales</taxon>
        <taxon>Paenibacillaceae</taxon>
        <taxon>Paenibacillus</taxon>
    </lineage>
</organism>
<comment type="subcellular location">
    <subcellularLocation>
        <location evidence="2">Cell membrane</location>
        <topology evidence="2">Multi-pass membrane protein</topology>
    </subcellularLocation>
</comment>
<evidence type="ECO:0000259" key="14">
    <source>
        <dbReference type="PROSITE" id="PS50885"/>
    </source>
</evidence>
<keyword evidence="5" id="KW-0597">Phosphoprotein</keyword>
<keyword evidence="9" id="KW-0067">ATP-binding</keyword>
<proteinExistence type="predicted"/>
<dbReference type="CDD" id="cd06225">
    <property type="entry name" value="HAMP"/>
    <property type="match status" value="1"/>
</dbReference>
<dbReference type="Gene3D" id="6.10.340.10">
    <property type="match status" value="1"/>
</dbReference>
<dbReference type="InterPro" id="IPR036890">
    <property type="entry name" value="HATPase_C_sf"/>
</dbReference>
<evidence type="ECO:0000256" key="2">
    <source>
        <dbReference type="ARBA" id="ARBA00004651"/>
    </source>
</evidence>
<keyword evidence="10" id="KW-0902">Two-component regulatory system</keyword>
<evidence type="ECO:0000313" key="15">
    <source>
        <dbReference type="EMBL" id="AZK47974.1"/>
    </source>
</evidence>
<accession>A0A3Q8SD90</accession>
<dbReference type="Gene3D" id="3.30.565.10">
    <property type="entry name" value="Histidine kinase-like ATPase, C-terminal domain"/>
    <property type="match status" value="1"/>
</dbReference>
<evidence type="ECO:0000256" key="4">
    <source>
        <dbReference type="ARBA" id="ARBA00022475"/>
    </source>
</evidence>
<feature type="transmembrane region" description="Helical" evidence="12">
    <location>
        <begin position="171"/>
        <end position="192"/>
    </location>
</feature>
<evidence type="ECO:0000256" key="3">
    <source>
        <dbReference type="ARBA" id="ARBA00012438"/>
    </source>
</evidence>
<gene>
    <name evidence="15" type="ORF">EIM92_18865</name>
</gene>
<dbReference type="Proteomes" id="UP000273145">
    <property type="component" value="Chromosome"/>
</dbReference>
<dbReference type="Pfam" id="PF02518">
    <property type="entry name" value="HATPase_c"/>
    <property type="match status" value="1"/>
</dbReference>
<dbReference type="FunFam" id="3.30.565.10:FF:000006">
    <property type="entry name" value="Sensor histidine kinase WalK"/>
    <property type="match status" value="1"/>
</dbReference>
<dbReference type="SMART" id="SM00304">
    <property type="entry name" value="HAMP"/>
    <property type="match status" value="1"/>
</dbReference>
<evidence type="ECO:0000256" key="10">
    <source>
        <dbReference type="ARBA" id="ARBA00023012"/>
    </source>
</evidence>
<reference evidence="15 16" key="1">
    <citation type="submission" date="2018-11" db="EMBL/GenBank/DDBJ databases">
        <title>Genome sequencing of Paenibacillus lentus DSM25539(T).</title>
        <authorList>
            <person name="Kook J.-K."/>
            <person name="Park S.-N."/>
            <person name="Lim Y.K."/>
        </authorList>
    </citation>
    <scope>NUCLEOTIDE SEQUENCE [LARGE SCALE GENOMIC DNA]</scope>
    <source>
        <strain evidence="15 16">DSM 25539</strain>
    </source>
</reference>
<keyword evidence="12" id="KW-0812">Transmembrane</keyword>
<name>A0A3Q8SD90_9BACL</name>
<keyword evidence="7" id="KW-0547">Nucleotide-binding</keyword>
<dbReference type="InterPro" id="IPR050736">
    <property type="entry name" value="Sensor_HK_Regulatory"/>
</dbReference>
<comment type="catalytic activity">
    <reaction evidence="1">
        <text>ATP + protein L-histidine = ADP + protein N-phospho-L-histidine.</text>
        <dbReference type="EC" id="2.7.13.3"/>
    </reaction>
</comment>
<keyword evidence="6" id="KW-0808">Transferase</keyword>
<dbReference type="KEGG" id="plen:EIM92_18865"/>
<feature type="domain" description="HAMP" evidence="14">
    <location>
        <begin position="193"/>
        <end position="245"/>
    </location>
</feature>
<evidence type="ECO:0000256" key="7">
    <source>
        <dbReference type="ARBA" id="ARBA00022741"/>
    </source>
</evidence>
<dbReference type="InterPro" id="IPR005467">
    <property type="entry name" value="His_kinase_dom"/>
</dbReference>
<dbReference type="OrthoDB" id="9786919at2"/>
<dbReference type="SUPFAM" id="SSF55874">
    <property type="entry name" value="ATPase domain of HSP90 chaperone/DNA topoisomerase II/histidine kinase"/>
    <property type="match status" value="1"/>
</dbReference>
<dbReference type="CDD" id="cd00075">
    <property type="entry name" value="HATPase"/>
    <property type="match status" value="1"/>
</dbReference>
<evidence type="ECO:0000256" key="8">
    <source>
        <dbReference type="ARBA" id="ARBA00022777"/>
    </source>
</evidence>
<evidence type="ECO:0000256" key="6">
    <source>
        <dbReference type="ARBA" id="ARBA00022679"/>
    </source>
</evidence>
<evidence type="ECO:0000256" key="12">
    <source>
        <dbReference type="SAM" id="Phobius"/>
    </source>
</evidence>
<evidence type="ECO:0000256" key="1">
    <source>
        <dbReference type="ARBA" id="ARBA00000085"/>
    </source>
</evidence>
<dbReference type="CDD" id="cd00082">
    <property type="entry name" value="HisKA"/>
    <property type="match status" value="1"/>
</dbReference>
<keyword evidence="16" id="KW-1185">Reference proteome</keyword>
<dbReference type="SUPFAM" id="SSF47384">
    <property type="entry name" value="Homodimeric domain of signal transducing histidine kinase"/>
    <property type="match status" value="1"/>
</dbReference>
<keyword evidence="8 15" id="KW-0418">Kinase</keyword>
<dbReference type="PANTHER" id="PTHR43711">
    <property type="entry name" value="TWO-COMPONENT HISTIDINE KINASE"/>
    <property type="match status" value="1"/>
</dbReference>
<keyword evidence="12" id="KW-1133">Transmembrane helix</keyword>
<dbReference type="Gene3D" id="1.10.287.130">
    <property type="match status" value="1"/>
</dbReference>
<dbReference type="InterPro" id="IPR003660">
    <property type="entry name" value="HAMP_dom"/>
</dbReference>
<dbReference type="InterPro" id="IPR003594">
    <property type="entry name" value="HATPase_dom"/>
</dbReference>
<sequence length="513" mass="56209">MIDKFRIGLKGKISLMLALLLVFVVTCLSVLVLSGIRENQRVLLEQSFTRQAEAASLQVREEYLTGGRMKPDEFMKLRGQRLAVDLGAQSGMAVTLYTVDGSIAGTSLPFQPRADVQDALRFTAQGQSAYITEGDQLLFLAPLYNADQRLGTVQFHASLAEQNAFYARTRWLFLLAGVIVLAVGFLIGYVYVRRQVDVISRLNRAASQIGQGDYLSAHSVIRKDELGELAQGIYEMSRSISTSVGALHEEKQKLLDTVGRLRELEQQQKQFIGNISHELKTPLTSIIAYADLLNMYSDDPALLDDAGRRIQVEAQRLDGLVEKALQLSAMDVYEFGTQAEAVPLRSLLEEAVARLQGKADSCGVTIHTSLAAGEVWADPENVMHIVLNLLDNAVKYNRPGGQVHLLNYITTQADGTQRMIIEVADTGIGIPKEAVLRIFDPFYTVSKDRSRASGGTGLGLALVRNLAEKQGGTVQLAGTGPDGSRFMVELPLYASGLEGIKYTQTNKGEARNE</sequence>
<dbReference type="SMART" id="SM00387">
    <property type="entry name" value="HATPase_c"/>
    <property type="match status" value="1"/>
</dbReference>
<feature type="domain" description="Histidine kinase" evidence="13">
    <location>
        <begin position="274"/>
        <end position="494"/>
    </location>
</feature>
<dbReference type="RefSeq" id="WP_125084141.1">
    <property type="nucleotide sequence ID" value="NZ_CP034248.1"/>
</dbReference>
<dbReference type="EMBL" id="CP034248">
    <property type="protein sequence ID" value="AZK47974.1"/>
    <property type="molecule type" value="Genomic_DNA"/>
</dbReference>
<dbReference type="FunFam" id="1.10.287.130:FF:000001">
    <property type="entry name" value="Two-component sensor histidine kinase"/>
    <property type="match status" value="1"/>
</dbReference>
<keyword evidence="4" id="KW-1003">Cell membrane</keyword>
<dbReference type="PROSITE" id="PS50885">
    <property type="entry name" value="HAMP"/>
    <property type="match status" value="1"/>
</dbReference>
<dbReference type="GO" id="GO:0005886">
    <property type="term" value="C:plasma membrane"/>
    <property type="evidence" value="ECO:0007669"/>
    <property type="project" value="UniProtKB-SubCell"/>
</dbReference>
<dbReference type="InterPro" id="IPR003661">
    <property type="entry name" value="HisK_dim/P_dom"/>
</dbReference>
<evidence type="ECO:0000313" key="16">
    <source>
        <dbReference type="Proteomes" id="UP000273145"/>
    </source>
</evidence>
<evidence type="ECO:0000259" key="13">
    <source>
        <dbReference type="PROSITE" id="PS50109"/>
    </source>
</evidence>